<dbReference type="Pfam" id="PF14065">
    <property type="entry name" value="Pvc16_N"/>
    <property type="match status" value="1"/>
</dbReference>
<protein>
    <submittedName>
        <fullName evidence="2">DUF4255 domain-containing protein</fullName>
    </submittedName>
</protein>
<keyword evidence="3" id="KW-1185">Reference proteome</keyword>
<comment type="caution">
    <text evidence="2">The sequence shown here is derived from an EMBL/GenBank/DDBJ whole genome shotgun (WGS) entry which is preliminary data.</text>
</comment>
<dbReference type="Proteomes" id="UP000646053">
    <property type="component" value="Unassembled WGS sequence"/>
</dbReference>
<evidence type="ECO:0000313" key="3">
    <source>
        <dbReference type="Proteomes" id="UP000646053"/>
    </source>
</evidence>
<proteinExistence type="predicted"/>
<sequence>MLSDLDKTLEELLKRELPPALVGAEAATRVSISFATPDREFTSQLSNAPVINLFLYDVRENLELRNTQWAVDRQPNGTARRSRPPVRVDCSYLATVWSSSTRPDPQTEHSLLGEVMEALLRYPILPAAILQGKLRGQEPPLRSLALRPAQLQSLGEFWQAMGGRPKPAMNYTVTISVPVYSEAETVPLVVDKRL</sequence>
<reference evidence="2" key="1">
    <citation type="submission" date="2019-12" db="EMBL/GenBank/DDBJ databases">
        <title>High-Quality draft genome sequences of three cyanobacteria isolated from the limestone walls of the Old Cathedral of Coimbra.</title>
        <authorList>
            <person name="Tiago I."/>
            <person name="Soares F."/>
            <person name="Portugal A."/>
        </authorList>
    </citation>
    <scope>NUCLEOTIDE SEQUENCE</scope>
    <source>
        <strain evidence="2">A</strain>
    </source>
</reference>
<dbReference type="RefSeq" id="WP_162421979.1">
    <property type="nucleotide sequence ID" value="NZ_WVIE01000003.1"/>
</dbReference>
<dbReference type="AlphaFoldDB" id="A0A8J8CHB9"/>
<organism evidence="2 3">
    <name type="scientific">Myxacorys almedinensis A</name>
    <dbReference type="NCBI Taxonomy" id="2690445"/>
    <lineage>
        <taxon>Bacteria</taxon>
        <taxon>Bacillati</taxon>
        <taxon>Cyanobacteriota</taxon>
        <taxon>Cyanophyceae</taxon>
        <taxon>Leptolyngbyales</taxon>
        <taxon>Leptolyngbyaceae</taxon>
        <taxon>Myxacorys</taxon>
        <taxon>Myxacorys almedinensis</taxon>
    </lineage>
</organism>
<dbReference type="InterPro" id="IPR025351">
    <property type="entry name" value="Pvc16_N"/>
</dbReference>
<gene>
    <name evidence="2" type="ORF">GS601_04065</name>
</gene>
<dbReference type="EMBL" id="WVIE01000003">
    <property type="protein sequence ID" value="NDJ16474.1"/>
    <property type="molecule type" value="Genomic_DNA"/>
</dbReference>
<accession>A0A8J8CHB9</accession>
<evidence type="ECO:0000259" key="1">
    <source>
        <dbReference type="Pfam" id="PF14065"/>
    </source>
</evidence>
<name>A0A8J8CHB9_9CYAN</name>
<feature type="domain" description="Pvc16 N-terminal" evidence="1">
    <location>
        <begin position="5"/>
        <end position="190"/>
    </location>
</feature>
<evidence type="ECO:0000313" key="2">
    <source>
        <dbReference type="EMBL" id="NDJ16474.1"/>
    </source>
</evidence>